<evidence type="ECO:0000313" key="9">
    <source>
        <dbReference type="Proteomes" id="UP000317835"/>
    </source>
</evidence>
<dbReference type="CDD" id="cd18791">
    <property type="entry name" value="SF2_C_RHA"/>
    <property type="match status" value="1"/>
</dbReference>
<dbReference type="GO" id="GO:0016787">
    <property type="term" value="F:hydrolase activity"/>
    <property type="evidence" value="ECO:0007669"/>
    <property type="project" value="UniProtKB-KW"/>
</dbReference>
<evidence type="ECO:0000256" key="4">
    <source>
        <dbReference type="ARBA" id="ARBA00022840"/>
    </source>
</evidence>
<dbReference type="AlphaFoldDB" id="A0A518HAJ1"/>
<dbReference type="Proteomes" id="UP000317835">
    <property type="component" value="Chromosome"/>
</dbReference>
<dbReference type="SUPFAM" id="SSF52540">
    <property type="entry name" value="P-loop containing nucleoside triphosphate hydrolases"/>
    <property type="match status" value="1"/>
</dbReference>
<keyword evidence="3 8" id="KW-0347">Helicase</keyword>
<dbReference type="Pfam" id="PF00271">
    <property type="entry name" value="Helicase_C"/>
    <property type="match status" value="1"/>
</dbReference>
<dbReference type="GO" id="GO:0003676">
    <property type="term" value="F:nucleic acid binding"/>
    <property type="evidence" value="ECO:0007669"/>
    <property type="project" value="InterPro"/>
</dbReference>
<evidence type="ECO:0000313" key="8">
    <source>
        <dbReference type="EMBL" id="QDV37863.1"/>
    </source>
</evidence>
<dbReference type="Pfam" id="PF04408">
    <property type="entry name" value="WHD_HA2"/>
    <property type="match status" value="1"/>
</dbReference>
<dbReference type="InterPro" id="IPR014001">
    <property type="entry name" value="Helicase_ATP-bd"/>
</dbReference>
<keyword evidence="2 8" id="KW-0378">Hydrolase</keyword>
<dbReference type="InterPro" id="IPR010225">
    <property type="entry name" value="HrpB"/>
</dbReference>
<evidence type="ECO:0000256" key="3">
    <source>
        <dbReference type="ARBA" id="ARBA00022806"/>
    </source>
</evidence>
<feature type="domain" description="Helicase ATP-binding" evidence="6">
    <location>
        <begin position="14"/>
        <end position="180"/>
    </location>
</feature>
<dbReference type="EMBL" id="CP036426">
    <property type="protein sequence ID" value="QDV37863.1"/>
    <property type="molecule type" value="Genomic_DNA"/>
</dbReference>
<dbReference type="EC" id="3.6.4.13" evidence="8"/>
<dbReference type="InterPro" id="IPR049614">
    <property type="entry name" value="HrpB_DEXH"/>
</dbReference>
<proteinExistence type="predicted"/>
<keyword evidence="9" id="KW-1185">Reference proteome</keyword>
<dbReference type="InterPro" id="IPR001650">
    <property type="entry name" value="Helicase_C-like"/>
</dbReference>
<dbReference type="SMART" id="SM00487">
    <property type="entry name" value="DEXDc"/>
    <property type="match status" value="1"/>
</dbReference>
<feature type="region of interest" description="Disordered" evidence="5">
    <location>
        <begin position="834"/>
        <end position="857"/>
    </location>
</feature>
<feature type="domain" description="Helicase C-terminal" evidence="7">
    <location>
        <begin position="204"/>
        <end position="370"/>
    </location>
</feature>
<dbReference type="PANTHER" id="PTHR43519">
    <property type="entry name" value="ATP-DEPENDENT RNA HELICASE HRPB"/>
    <property type="match status" value="1"/>
</dbReference>
<dbReference type="PANTHER" id="PTHR43519:SF1">
    <property type="entry name" value="ATP-DEPENDENT RNA HELICASE HRPB"/>
    <property type="match status" value="1"/>
</dbReference>
<dbReference type="Pfam" id="PF00270">
    <property type="entry name" value="DEAD"/>
    <property type="match status" value="1"/>
</dbReference>
<dbReference type="PIRSF" id="PIRSF005496">
    <property type="entry name" value="ATP_hel_hrpB"/>
    <property type="match status" value="1"/>
</dbReference>
<dbReference type="Gene3D" id="1.20.120.1080">
    <property type="match status" value="1"/>
</dbReference>
<organism evidence="8 9">
    <name type="scientific">Tautonia plasticadhaerens</name>
    <dbReference type="NCBI Taxonomy" id="2527974"/>
    <lineage>
        <taxon>Bacteria</taxon>
        <taxon>Pseudomonadati</taxon>
        <taxon>Planctomycetota</taxon>
        <taxon>Planctomycetia</taxon>
        <taxon>Isosphaerales</taxon>
        <taxon>Isosphaeraceae</taxon>
        <taxon>Tautonia</taxon>
    </lineage>
</organism>
<dbReference type="GO" id="GO:0003724">
    <property type="term" value="F:RNA helicase activity"/>
    <property type="evidence" value="ECO:0007669"/>
    <property type="project" value="UniProtKB-EC"/>
</dbReference>
<evidence type="ECO:0000259" key="7">
    <source>
        <dbReference type="PROSITE" id="PS51194"/>
    </source>
</evidence>
<gene>
    <name evidence="8" type="primary">hrpB</name>
    <name evidence="8" type="ORF">ElP_58100</name>
</gene>
<dbReference type="SMART" id="SM00847">
    <property type="entry name" value="HA2"/>
    <property type="match status" value="1"/>
</dbReference>
<dbReference type="FunFam" id="3.40.50.300:FF:002125">
    <property type="entry name" value="ATP-dependent helicase HrpB"/>
    <property type="match status" value="1"/>
</dbReference>
<dbReference type="InterPro" id="IPR027417">
    <property type="entry name" value="P-loop_NTPase"/>
</dbReference>
<evidence type="ECO:0000259" key="6">
    <source>
        <dbReference type="PROSITE" id="PS51192"/>
    </source>
</evidence>
<dbReference type="SMART" id="SM00490">
    <property type="entry name" value="HELICc"/>
    <property type="match status" value="1"/>
</dbReference>
<evidence type="ECO:0000256" key="1">
    <source>
        <dbReference type="ARBA" id="ARBA00022741"/>
    </source>
</evidence>
<keyword evidence="1" id="KW-0547">Nucleotide-binding</keyword>
<dbReference type="InterPro" id="IPR007502">
    <property type="entry name" value="Helicase-assoc_dom"/>
</dbReference>
<dbReference type="CDD" id="cd17990">
    <property type="entry name" value="DEXHc_HrpB"/>
    <property type="match status" value="1"/>
</dbReference>
<protein>
    <submittedName>
        <fullName evidence="8">ATP-dependent RNA helicase HrpB</fullName>
        <ecNumber evidence="8">3.6.4.13</ecNumber>
    </submittedName>
</protein>
<dbReference type="KEGG" id="tpla:ElP_58100"/>
<dbReference type="Pfam" id="PF08482">
    <property type="entry name" value="HrpB_C"/>
    <property type="match status" value="1"/>
</dbReference>
<dbReference type="GO" id="GO:0005524">
    <property type="term" value="F:ATP binding"/>
    <property type="evidence" value="ECO:0007669"/>
    <property type="project" value="UniProtKB-KW"/>
</dbReference>
<dbReference type="NCBIfam" id="TIGR01970">
    <property type="entry name" value="DEAH_box_HrpB"/>
    <property type="match status" value="1"/>
</dbReference>
<dbReference type="RefSeq" id="WP_145275945.1">
    <property type="nucleotide sequence ID" value="NZ_CP036426.1"/>
</dbReference>
<dbReference type="Gene3D" id="3.40.50.300">
    <property type="entry name" value="P-loop containing nucleotide triphosphate hydrolases"/>
    <property type="match status" value="2"/>
</dbReference>
<accession>A0A518HAJ1</accession>
<dbReference type="PROSITE" id="PS51192">
    <property type="entry name" value="HELICASE_ATP_BIND_1"/>
    <property type="match status" value="1"/>
</dbReference>
<dbReference type="InterPro" id="IPR048333">
    <property type="entry name" value="HA2_WH"/>
</dbReference>
<evidence type="ECO:0000256" key="2">
    <source>
        <dbReference type="ARBA" id="ARBA00022801"/>
    </source>
</evidence>
<evidence type="ECO:0000256" key="5">
    <source>
        <dbReference type="SAM" id="MobiDB-lite"/>
    </source>
</evidence>
<sequence>MIPLPIDPRLPEIVDAIRRHRSLVLVAEPGAGKTTRVPPALLDAGLLGPEHPNLVVLQPRRVAARATASRIADERSWTLGEEVGYLVRFERKVGPRTRLRVATEGILTRQLLADPGLDGVGAVVLDEFHERSVHTDLAVALLREVREALREDLILVVMSATLDAGPVSRFLDAPVLKIEGRTFPVAVSYRASDGSPLPDRVAAAVREALDAPDDPGDVLAFLPGAEEIRRAARLLEPAASSGGFAVLPLHGSLPSDEQDVALRPLDRRKVVLATNIAETSLTIDGVRTVIDGGLARFASSDPARGLDRLELARISRASADQRAGRAGRTAPGRCVRLWAERETRGMAPFDPPEVRRVDLAAAALTLHAWGATDPRRFPWFEPPSPEMLDAAESLLLQLGAVEPGSGRVTPTGEAMLALPVHPRLARLLIAAAGFGAIELGAAAAALLSEKDFSIRRGPVPGARAPEVHSRSDVLVRLDLLAEAERVGFKPGRMDLRIDPHAARAVARARDDLLRACRRRDRLPEGPRATDPDEALLRALLLAFPDRVARRRAPGDPTGRMVGGRGVRLEPESAVRDDALFLALDAREDRRGPGPLELRVRIASAVEPSWLESQFPGDFHREEVVRLDESKGRVIGLAIERYRDLVLREAPTGSVDPTRAAEALADALAPRAPELVRSNEAACSWLDRVSFLRRWVPEADLPAFGPDDLAEVVRFACIGKRSEDEVRRSPIVSLLQGRLTPVQLRLLAEEAPEVIEVPSGSRHRVSYEGDGPPVLAVRLQELFGWPEAPRLARGRVAVLLHLLGPNFRPVQVTDDLRSFWTTTYHQVRKDLRNRYPRHSWPEDPRDAPPEAKGGRRRS</sequence>
<dbReference type="OrthoDB" id="9808833at2"/>
<keyword evidence="4" id="KW-0067">ATP-binding</keyword>
<reference evidence="8 9" key="1">
    <citation type="submission" date="2019-02" db="EMBL/GenBank/DDBJ databases">
        <title>Deep-cultivation of Planctomycetes and their phenomic and genomic characterization uncovers novel biology.</title>
        <authorList>
            <person name="Wiegand S."/>
            <person name="Jogler M."/>
            <person name="Boedeker C."/>
            <person name="Pinto D."/>
            <person name="Vollmers J."/>
            <person name="Rivas-Marin E."/>
            <person name="Kohn T."/>
            <person name="Peeters S.H."/>
            <person name="Heuer A."/>
            <person name="Rast P."/>
            <person name="Oberbeckmann S."/>
            <person name="Bunk B."/>
            <person name="Jeske O."/>
            <person name="Meyerdierks A."/>
            <person name="Storesund J.E."/>
            <person name="Kallscheuer N."/>
            <person name="Luecker S."/>
            <person name="Lage O.M."/>
            <person name="Pohl T."/>
            <person name="Merkel B.J."/>
            <person name="Hornburger P."/>
            <person name="Mueller R.-W."/>
            <person name="Bruemmer F."/>
            <person name="Labrenz M."/>
            <person name="Spormann A.M."/>
            <person name="Op den Camp H."/>
            <person name="Overmann J."/>
            <person name="Amann R."/>
            <person name="Jetten M.S.M."/>
            <person name="Mascher T."/>
            <person name="Medema M.H."/>
            <person name="Devos D.P."/>
            <person name="Kaster A.-K."/>
            <person name="Ovreas L."/>
            <person name="Rohde M."/>
            <person name="Galperin M.Y."/>
            <person name="Jogler C."/>
        </authorList>
    </citation>
    <scope>NUCLEOTIDE SEQUENCE [LARGE SCALE GENOMIC DNA]</scope>
    <source>
        <strain evidence="8 9">ElP</strain>
    </source>
</reference>
<dbReference type="PROSITE" id="PS51194">
    <property type="entry name" value="HELICASE_CTER"/>
    <property type="match status" value="1"/>
</dbReference>
<name>A0A518HAJ1_9BACT</name>
<dbReference type="InterPro" id="IPR011545">
    <property type="entry name" value="DEAD/DEAH_box_helicase_dom"/>
</dbReference>
<dbReference type="InterPro" id="IPR013689">
    <property type="entry name" value="RNA_helicase_ATP-dep_HrpB_C"/>
</dbReference>